<comment type="subcellular location">
    <subcellularLocation>
        <location evidence="6">Cytoplasm</location>
    </subcellularLocation>
</comment>
<dbReference type="PIRSF" id="PIRSF038953">
    <property type="entry name" value="SigI"/>
    <property type="match status" value="1"/>
</dbReference>
<feature type="short sequence motif" description="Polymerase core binding" evidence="6">
    <location>
        <begin position="57"/>
        <end position="70"/>
    </location>
</feature>
<dbReference type="InterPro" id="IPR007627">
    <property type="entry name" value="RNA_pol_sigma70_r2"/>
</dbReference>
<comment type="subunit">
    <text evidence="6">Interacts with RsgI.</text>
</comment>
<sequence>MLQRLKHEQDVPLEEQVRAVQDGDEDARHYLLSSYQPFIATSVSKVCKRYIDTERDDEFSVGLMAFNEAIDSYSEEKGSSFLTFARLVITRKVIDYIRKESAYITTVPLDQSDDEDEQSTENWRLSQVSKDAFEQDQATWYRQMEIEEYNRKLKEFKLSFSELVSISPKHQDAKESAKEVARFVYENEEFREYVLAKKRLPIKKIEPYVNVSKKTIERNRKYILAVFVLLVEDFIYLKEYVQGVS</sequence>
<evidence type="ECO:0000313" key="9">
    <source>
        <dbReference type="Proteomes" id="UP001500740"/>
    </source>
</evidence>
<comment type="function">
    <text evidence="6">Sigma factors are initiation factors that promote the attachment of RNA polymerase to specific initiation sites and are then released.</text>
</comment>
<name>A0ABN1A9H0_9BACI</name>
<evidence type="ECO:0000256" key="4">
    <source>
        <dbReference type="ARBA" id="ARBA00023125"/>
    </source>
</evidence>
<keyword evidence="2 6" id="KW-0805">Transcription regulation</keyword>
<keyword evidence="3 6" id="KW-0731">Sigma factor</keyword>
<accession>A0ABN1A9H0</accession>
<comment type="caution">
    <text evidence="8">The sequence shown here is derived from an EMBL/GenBank/DDBJ whole genome shotgun (WGS) entry which is preliminary data.</text>
</comment>
<reference evidence="8 9" key="1">
    <citation type="journal article" date="2019" name="Int. J. Syst. Evol. Microbiol.">
        <title>The Global Catalogue of Microorganisms (GCM) 10K type strain sequencing project: providing services to taxonomists for standard genome sequencing and annotation.</title>
        <authorList>
            <consortium name="The Broad Institute Genomics Platform"/>
            <consortium name="The Broad Institute Genome Sequencing Center for Infectious Disease"/>
            <person name="Wu L."/>
            <person name="Ma J."/>
        </authorList>
    </citation>
    <scope>NUCLEOTIDE SEQUENCE [LARGE SCALE GENOMIC DNA]</scope>
    <source>
        <strain evidence="8 9">JCM 14193</strain>
    </source>
</reference>
<proteinExistence type="inferred from homology"/>
<evidence type="ECO:0000259" key="7">
    <source>
        <dbReference type="Pfam" id="PF04542"/>
    </source>
</evidence>
<dbReference type="SUPFAM" id="SSF88946">
    <property type="entry name" value="Sigma2 domain of RNA polymerase sigma factors"/>
    <property type="match status" value="1"/>
</dbReference>
<feature type="DNA-binding region" description="H-T-H motif" evidence="6">
    <location>
        <begin position="202"/>
        <end position="221"/>
    </location>
</feature>
<protein>
    <recommendedName>
        <fullName evidence="6">RNA polymerase sigma factor SigI</fullName>
    </recommendedName>
</protein>
<dbReference type="RefSeq" id="WP_343784733.1">
    <property type="nucleotide sequence ID" value="NZ_BAAACZ010000029.1"/>
</dbReference>
<dbReference type="Proteomes" id="UP001500740">
    <property type="component" value="Unassembled WGS sequence"/>
</dbReference>
<evidence type="ECO:0000256" key="6">
    <source>
        <dbReference type="HAMAP-Rule" id="MF_02064"/>
    </source>
</evidence>
<keyword evidence="6" id="KW-0346">Stress response</keyword>
<organism evidence="8 9">
    <name type="scientific">Alkalibacillus silvisoli</name>
    <dbReference type="NCBI Taxonomy" id="392823"/>
    <lineage>
        <taxon>Bacteria</taxon>
        <taxon>Bacillati</taxon>
        <taxon>Bacillota</taxon>
        <taxon>Bacilli</taxon>
        <taxon>Bacillales</taxon>
        <taxon>Bacillaceae</taxon>
        <taxon>Alkalibacillus</taxon>
    </lineage>
</organism>
<dbReference type="NCBIfam" id="TIGR02895">
    <property type="entry name" value="spore_sigI"/>
    <property type="match status" value="1"/>
</dbReference>
<evidence type="ECO:0000256" key="3">
    <source>
        <dbReference type="ARBA" id="ARBA00023082"/>
    </source>
</evidence>
<keyword evidence="5 6" id="KW-0804">Transcription</keyword>
<dbReference type="Pfam" id="PF04542">
    <property type="entry name" value="Sigma70_r2"/>
    <property type="match status" value="1"/>
</dbReference>
<comment type="similarity">
    <text evidence="6">Belongs to the sigma-70 factor family. SigI subfamily.</text>
</comment>
<dbReference type="PANTHER" id="PTHR30385">
    <property type="entry name" value="SIGMA FACTOR F FLAGELLAR"/>
    <property type="match status" value="1"/>
</dbReference>
<comment type="activity regulation">
    <text evidence="6">Negatively regulated by the anti-sigma-I factor RsgI.</text>
</comment>
<feature type="domain" description="RNA polymerase sigma-70 region 2" evidence="7">
    <location>
        <begin position="32"/>
        <end position="101"/>
    </location>
</feature>
<dbReference type="InterPro" id="IPR014244">
    <property type="entry name" value="RNA_pol_sigma-I"/>
</dbReference>
<gene>
    <name evidence="6 8" type="primary">sigI</name>
    <name evidence="8" type="ORF">GCM10008935_28590</name>
</gene>
<dbReference type="Gene3D" id="1.10.1740.10">
    <property type="match status" value="1"/>
</dbReference>
<dbReference type="HAMAP" id="MF_02064">
    <property type="entry name" value="Sigma70_SigI"/>
    <property type="match status" value="1"/>
</dbReference>
<evidence type="ECO:0000256" key="5">
    <source>
        <dbReference type="ARBA" id="ARBA00023163"/>
    </source>
</evidence>
<evidence type="ECO:0000313" key="8">
    <source>
        <dbReference type="EMBL" id="GAA0470940.1"/>
    </source>
</evidence>
<evidence type="ECO:0000256" key="1">
    <source>
        <dbReference type="ARBA" id="ARBA00022490"/>
    </source>
</evidence>
<keyword evidence="1 6" id="KW-0963">Cytoplasm</keyword>
<keyword evidence="4 6" id="KW-0238">DNA-binding</keyword>
<dbReference type="EMBL" id="BAAACZ010000029">
    <property type="protein sequence ID" value="GAA0470940.1"/>
    <property type="molecule type" value="Genomic_DNA"/>
</dbReference>
<dbReference type="InterPro" id="IPR013325">
    <property type="entry name" value="RNA_pol_sigma_r2"/>
</dbReference>
<dbReference type="PANTHER" id="PTHR30385:SF6">
    <property type="entry name" value="RNA POLYMERASE SIGMA FACTOR SIGI"/>
    <property type="match status" value="1"/>
</dbReference>
<keyword evidence="9" id="KW-1185">Reference proteome</keyword>
<evidence type="ECO:0000256" key="2">
    <source>
        <dbReference type="ARBA" id="ARBA00023015"/>
    </source>
</evidence>